<dbReference type="InterPro" id="IPR051397">
    <property type="entry name" value="Zn-ADH-like_protein"/>
</dbReference>
<dbReference type="InterPro" id="IPR020843">
    <property type="entry name" value="ER"/>
</dbReference>
<keyword evidence="2" id="KW-0560">Oxidoreductase</keyword>
<dbReference type="InterPro" id="IPR011032">
    <property type="entry name" value="GroES-like_sf"/>
</dbReference>
<dbReference type="Pfam" id="PF00107">
    <property type="entry name" value="ADH_zinc_N"/>
    <property type="match status" value="1"/>
</dbReference>
<dbReference type="SMART" id="SM00829">
    <property type="entry name" value="PKS_ER"/>
    <property type="match status" value="1"/>
</dbReference>
<dbReference type="Gene3D" id="3.90.180.10">
    <property type="entry name" value="Medium-chain alcohol dehydrogenases, catalytic domain"/>
    <property type="match status" value="1"/>
</dbReference>
<proteinExistence type="predicted"/>
<reference evidence="2" key="1">
    <citation type="journal article" date="2020" name="mSystems">
        <title>Genome- and Community-Level Interaction Insights into Carbon Utilization and Element Cycling Functions of Hydrothermarchaeota in Hydrothermal Sediment.</title>
        <authorList>
            <person name="Zhou Z."/>
            <person name="Liu Y."/>
            <person name="Xu W."/>
            <person name="Pan J."/>
            <person name="Luo Z.H."/>
            <person name="Li M."/>
        </authorList>
    </citation>
    <scope>NUCLEOTIDE SEQUENCE [LARGE SCALE GENOMIC DNA]</scope>
    <source>
        <strain evidence="2">SpSt-289</strain>
    </source>
</reference>
<dbReference type="GO" id="GO:0043958">
    <property type="term" value="F:acryloyl-CoA reductase (NADH) activity"/>
    <property type="evidence" value="ECO:0007669"/>
    <property type="project" value="UniProtKB-EC"/>
</dbReference>
<feature type="domain" description="Enoyl reductase (ER)" evidence="1">
    <location>
        <begin position="16"/>
        <end position="326"/>
    </location>
</feature>
<evidence type="ECO:0000313" key="2">
    <source>
        <dbReference type="EMBL" id="HDX31081.1"/>
    </source>
</evidence>
<dbReference type="SUPFAM" id="SSF51735">
    <property type="entry name" value="NAD(P)-binding Rossmann-fold domains"/>
    <property type="match status" value="1"/>
</dbReference>
<organism evidence="2">
    <name type="scientific">Caldilinea aerophila</name>
    <dbReference type="NCBI Taxonomy" id="133453"/>
    <lineage>
        <taxon>Bacteria</taxon>
        <taxon>Bacillati</taxon>
        <taxon>Chloroflexota</taxon>
        <taxon>Caldilineae</taxon>
        <taxon>Caldilineales</taxon>
        <taxon>Caldilineaceae</taxon>
        <taxon>Caldilinea</taxon>
    </lineage>
</organism>
<name>A0A7C1JGU7_9CHLR</name>
<dbReference type="Pfam" id="PF08240">
    <property type="entry name" value="ADH_N"/>
    <property type="match status" value="1"/>
</dbReference>
<dbReference type="Gene3D" id="3.40.50.720">
    <property type="entry name" value="NAD(P)-binding Rossmann-like Domain"/>
    <property type="match status" value="1"/>
</dbReference>
<dbReference type="AlphaFoldDB" id="A0A7C1JGU7"/>
<dbReference type="PANTHER" id="PTHR43677:SF1">
    <property type="entry name" value="ACRYLYL-COA REDUCTASE ACUI-RELATED"/>
    <property type="match status" value="1"/>
</dbReference>
<evidence type="ECO:0000259" key="1">
    <source>
        <dbReference type="SMART" id="SM00829"/>
    </source>
</evidence>
<protein>
    <submittedName>
        <fullName evidence="2">Acryloyl-CoA reductase</fullName>
        <ecNumber evidence="2">1.3.1.95</ecNumber>
    </submittedName>
</protein>
<dbReference type="InterPro" id="IPR036291">
    <property type="entry name" value="NAD(P)-bd_dom_sf"/>
</dbReference>
<dbReference type="EC" id="1.3.1.95" evidence="2"/>
<sequence>MKIEFDALWVEEQPDGSFRRSVVRRSTEDLPPGDLLIRVRYSSLNYKDALSASGHRGVTRTYPHTPGIDAAGVVVESAVDGFSPGDEVIVIGYDLGMNTPGGFGGYVRVPAAWAVKRPVNLTLRESMALGTAGFTAAQCVEALVQHGVRSGEVLVTGATGGVGSIAVALLHRLGMTVVAATGKAEEADYLRRLGATAIIPRSEVDDRSGRPLLRERWAGVVDTVGGTILATAIRSTRYGGAVAACGMVASPALELTVYPFILRGVKLLGIDSVNVPIEERRRIWELLAGEWKLSGLDAVAREVPLEELNAEIDAILLGQQRGRVIVAHRNVVGA</sequence>
<dbReference type="InterPro" id="IPR014188">
    <property type="entry name" value="Acrylyl-CoA_reductase_AcuI"/>
</dbReference>
<dbReference type="GO" id="GO:0043957">
    <property type="term" value="F:acryloyl-CoA reductase (NADPH) activity"/>
    <property type="evidence" value="ECO:0007669"/>
    <property type="project" value="TreeGrafter"/>
</dbReference>
<gene>
    <name evidence="2" type="ORF">ENQ20_06250</name>
</gene>
<comment type="caution">
    <text evidence="2">The sequence shown here is derived from an EMBL/GenBank/DDBJ whole genome shotgun (WGS) entry which is preliminary data.</text>
</comment>
<dbReference type="InterPro" id="IPR013149">
    <property type="entry name" value="ADH-like_C"/>
</dbReference>
<dbReference type="NCBIfam" id="TIGR02823">
    <property type="entry name" value="oxido_YhdH"/>
    <property type="match status" value="1"/>
</dbReference>
<accession>A0A7C1JGU7</accession>
<dbReference type="InterPro" id="IPR013154">
    <property type="entry name" value="ADH-like_N"/>
</dbReference>
<dbReference type="CDD" id="cd05280">
    <property type="entry name" value="MDR_yhdh_yhfp"/>
    <property type="match status" value="1"/>
</dbReference>
<dbReference type="EMBL" id="DSMG01000070">
    <property type="protein sequence ID" value="HDX31081.1"/>
    <property type="molecule type" value="Genomic_DNA"/>
</dbReference>
<dbReference type="SUPFAM" id="SSF50129">
    <property type="entry name" value="GroES-like"/>
    <property type="match status" value="1"/>
</dbReference>
<dbReference type="PANTHER" id="PTHR43677">
    <property type="entry name" value="SHORT-CHAIN DEHYDROGENASE/REDUCTASE"/>
    <property type="match status" value="1"/>
</dbReference>